<evidence type="ECO:0000256" key="1">
    <source>
        <dbReference type="SAM" id="SignalP"/>
    </source>
</evidence>
<sequence>MKRLNKIIYLLAFALFAFASCKKDGVMLTATKGTQPLLTASANNLHYTQADSSSNGITLNWTASDYGYPAAVSYTLQFSYHDSSFSAMQEIGMGATLTKSYTVAAFNNLVLNLNYPVAVQDTVLARVKSQITPNVFVFSDTMQIIITPYSQKPIPVITPPDSLYIVGDATAGGWNNPVPTPSQKFTQIDQYGNVFAAVVPLIGGKSFVFLPVNGSWSHKYGGNAAGSGTLLVDGAVPSSNTPGPTVSGLYEIVVDFVKGTYTVTPVTTNPIPANLYIVGDATAGGWTNPVPLPSQQFTQVSNGEFQITLSLSSTGSYLFLPVNGDWSNKYGGSSAAGGTLLYDGAVPSSNTPAPSVSGNYLIDVNILASTYSVTKQ</sequence>
<organism evidence="3 4">
    <name type="scientific">Arachidicoccus soli</name>
    <dbReference type="NCBI Taxonomy" id="2341117"/>
    <lineage>
        <taxon>Bacteria</taxon>
        <taxon>Pseudomonadati</taxon>
        <taxon>Bacteroidota</taxon>
        <taxon>Chitinophagia</taxon>
        <taxon>Chitinophagales</taxon>
        <taxon>Chitinophagaceae</taxon>
        <taxon>Arachidicoccus</taxon>
    </lineage>
</organism>
<dbReference type="Pfam" id="PF14292">
    <property type="entry name" value="SusE"/>
    <property type="match status" value="1"/>
</dbReference>
<dbReference type="EMBL" id="CP032489">
    <property type="protein sequence ID" value="AYD48832.1"/>
    <property type="molecule type" value="Genomic_DNA"/>
</dbReference>
<dbReference type="RefSeq" id="WP_119989956.1">
    <property type="nucleotide sequence ID" value="NZ_CP032489.1"/>
</dbReference>
<feature type="chain" id="PRO_5017191521" description="SusE outer membrane protein domain-containing protein" evidence="1">
    <location>
        <begin position="20"/>
        <end position="376"/>
    </location>
</feature>
<reference evidence="3 4" key="1">
    <citation type="submission" date="2018-09" db="EMBL/GenBank/DDBJ databases">
        <title>Arachidicoccus sp. nov., a bacterium isolated from soil.</title>
        <authorList>
            <person name="Weon H.-Y."/>
            <person name="Kwon S.-W."/>
            <person name="Lee S.A."/>
        </authorList>
    </citation>
    <scope>NUCLEOTIDE SEQUENCE [LARGE SCALE GENOMIC DNA]</scope>
    <source>
        <strain evidence="3 4">KIS59-12</strain>
    </source>
</reference>
<dbReference type="InterPro" id="IPR025970">
    <property type="entry name" value="SusE"/>
</dbReference>
<feature type="domain" description="SusE outer membrane protein" evidence="2">
    <location>
        <begin position="23"/>
        <end position="128"/>
    </location>
</feature>
<dbReference type="Proteomes" id="UP000266118">
    <property type="component" value="Chromosome"/>
</dbReference>
<name>A0A386HT05_9BACT</name>
<evidence type="ECO:0000259" key="2">
    <source>
        <dbReference type="Pfam" id="PF14292"/>
    </source>
</evidence>
<dbReference type="PROSITE" id="PS51257">
    <property type="entry name" value="PROKAR_LIPOPROTEIN"/>
    <property type="match status" value="1"/>
</dbReference>
<dbReference type="AlphaFoldDB" id="A0A386HT05"/>
<keyword evidence="4" id="KW-1185">Reference proteome</keyword>
<evidence type="ECO:0000313" key="4">
    <source>
        <dbReference type="Proteomes" id="UP000266118"/>
    </source>
</evidence>
<proteinExistence type="predicted"/>
<keyword evidence="1" id="KW-0732">Signal</keyword>
<feature type="signal peptide" evidence="1">
    <location>
        <begin position="1"/>
        <end position="19"/>
    </location>
</feature>
<dbReference type="OrthoDB" id="975117at2"/>
<accession>A0A386HT05</accession>
<protein>
    <recommendedName>
        <fullName evidence="2">SusE outer membrane protein domain-containing protein</fullName>
    </recommendedName>
</protein>
<evidence type="ECO:0000313" key="3">
    <source>
        <dbReference type="EMBL" id="AYD48832.1"/>
    </source>
</evidence>
<dbReference type="KEGG" id="ark:D6B99_15165"/>
<gene>
    <name evidence="3" type="ORF">D6B99_15165</name>
</gene>
<dbReference type="Gene3D" id="2.60.40.3620">
    <property type="match status" value="2"/>
</dbReference>